<name>A0A5D3E197_CUCMM</name>
<comment type="caution">
    <text evidence="5">The sequence shown here is derived from an EMBL/GenBank/DDBJ whole genome shotgun (WGS) entry which is preliminary data.</text>
</comment>
<evidence type="ECO:0000256" key="2">
    <source>
        <dbReference type="ARBA" id="ARBA00022679"/>
    </source>
</evidence>
<reference evidence="6 7" key="1">
    <citation type="submission" date="2019-08" db="EMBL/GenBank/DDBJ databases">
        <title>Draft genome sequences of two oriental melons (Cucumis melo L. var makuwa).</title>
        <authorList>
            <person name="Kwon S.-Y."/>
        </authorList>
    </citation>
    <scope>NUCLEOTIDE SEQUENCE [LARGE SCALE GENOMIC DNA]</scope>
    <source>
        <strain evidence="7">cv. Chang Bougi</strain>
        <strain evidence="6">cv. SW 3</strain>
        <tissue evidence="5">Leaf</tissue>
    </source>
</reference>
<dbReference type="Proteomes" id="UP000321393">
    <property type="component" value="Unassembled WGS sequence"/>
</dbReference>
<dbReference type="GO" id="GO:0016746">
    <property type="term" value="F:acyltransferase activity"/>
    <property type="evidence" value="ECO:0007669"/>
    <property type="project" value="UniProtKB-KW"/>
</dbReference>
<keyword evidence="2 5" id="KW-0808">Transferase</keyword>
<keyword evidence="3 5" id="KW-0012">Acyltransferase</keyword>
<dbReference type="EMBL" id="SSTE01014815">
    <property type="protein sequence ID" value="KAA0044360.1"/>
    <property type="molecule type" value="Genomic_DNA"/>
</dbReference>
<evidence type="ECO:0000313" key="5">
    <source>
        <dbReference type="EMBL" id="TYK29489.1"/>
    </source>
</evidence>
<evidence type="ECO:0000313" key="4">
    <source>
        <dbReference type="EMBL" id="KAA0044360.1"/>
    </source>
</evidence>
<dbReference type="AlphaFoldDB" id="A0A5D3E197"/>
<evidence type="ECO:0000313" key="6">
    <source>
        <dbReference type="Proteomes" id="UP000321393"/>
    </source>
</evidence>
<proteinExistence type="inferred from homology"/>
<dbReference type="PANTHER" id="PTHR31623:SF122">
    <property type="entry name" value="HXXXD-TYPE ACYL-TRANSFERASE FAMILY PROTEIN"/>
    <property type="match status" value="1"/>
</dbReference>
<dbReference type="Pfam" id="PF02458">
    <property type="entry name" value="Transferase"/>
    <property type="match status" value="1"/>
</dbReference>
<comment type="similarity">
    <text evidence="1">Belongs to the plant acyltransferase family.</text>
</comment>
<dbReference type="OrthoDB" id="1932220at2759"/>
<dbReference type="Proteomes" id="UP000321947">
    <property type="component" value="Unassembled WGS sequence"/>
</dbReference>
<evidence type="ECO:0000256" key="3">
    <source>
        <dbReference type="ARBA" id="ARBA00023315"/>
    </source>
</evidence>
<dbReference type="EMBL" id="SSTD01001661">
    <property type="protein sequence ID" value="TYK29489.1"/>
    <property type="molecule type" value="Genomic_DNA"/>
</dbReference>
<dbReference type="InterPro" id="IPR023213">
    <property type="entry name" value="CAT-like_dom_sf"/>
</dbReference>
<evidence type="ECO:0000313" key="7">
    <source>
        <dbReference type="Proteomes" id="UP000321947"/>
    </source>
</evidence>
<gene>
    <name evidence="5" type="ORF">E5676_scaffold655G00880</name>
    <name evidence="4" type="ORF">E6C27_scaffold46G00870</name>
</gene>
<organism evidence="5 7">
    <name type="scientific">Cucumis melo var. makuwa</name>
    <name type="common">Oriental melon</name>
    <dbReference type="NCBI Taxonomy" id="1194695"/>
    <lineage>
        <taxon>Eukaryota</taxon>
        <taxon>Viridiplantae</taxon>
        <taxon>Streptophyta</taxon>
        <taxon>Embryophyta</taxon>
        <taxon>Tracheophyta</taxon>
        <taxon>Spermatophyta</taxon>
        <taxon>Magnoliopsida</taxon>
        <taxon>eudicotyledons</taxon>
        <taxon>Gunneridae</taxon>
        <taxon>Pentapetalae</taxon>
        <taxon>rosids</taxon>
        <taxon>fabids</taxon>
        <taxon>Cucurbitales</taxon>
        <taxon>Cucurbitaceae</taxon>
        <taxon>Benincaseae</taxon>
        <taxon>Cucumis</taxon>
    </lineage>
</organism>
<accession>A0A5D3E197</accession>
<evidence type="ECO:0000256" key="1">
    <source>
        <dbReference type="ARBA" id="ARBA00009861"/>
    </source>
</evidence>
<dbReference type="Gene3D" id="3.30.559.10">
    <property type="entry name" value="Chloramphenicol acetyltransferase-like domain"/>
    <property type="match status" value="1"/>
</dbReference>
<sequence>MLAIGNIISFFLTSATTADQKEIELSSLLSDMKEFCNKYPRNYKVEEWSSLYKLHMKESMERMNNPEDQIVYACSSWCRFPFYDADFGWGKPVWITTPIILSKNCDYIDGCQRW</sequence>
<protein>
    <submittedName>
        <fullName evidence="5">BAHD acyltransferase</fullName>
    </submittedName>
</protein>
<dbReference type="PANTHER" id="PTHR31623">
    <property type="entry name" value="F21J9.9"/>
    <property type="match status" value="1"/>
</dbReference>